<keyword evidence="1" id="KW-1185">Reference proteome</keyword>
<protein>
    <submittedName>
        <fullName evidence="2">Mitochondrial import receptor subunit TOM5 homolog</fullName>
    </submittedName>
</protein>
<name>A0AC55DRZ6_ECHTE</name>
<reference evidence="2" key="1">
    <citation type="submission" date="2025-08" db="UniProtKB">
        <authorList>
            <consortium name="RefSeq"/>
        </authorList>
    </citation>
    <scope>IDENTIFICATION</scope>
</reference>
<sequence length="48" mass="5263">MFQPEGLAPKLEMKRMMHGSVLSSIGNFLICVALLGLTPFSLKKLDSI</sequence>
<dbReference type="RefSeq" id="XP_045154520.1">
    <property type="nucleotide sequence ID" value="XM_045298585.1"/>
</dbReference>
<evidence type="ECO:0000313" key="1">
    <source>
        <dbReference type="Proteomes" id="UP000694863"/>
    </source>
</evidence>
<keyword evidence="2" id="KW-0675">Receptor</keyword>
<gene>
    <name evidence="2" type="primary">LOC115872589</name>
</gene>
<proteinExistence type="predicted"/>
<evidence type="ECO:0000313" key="2">
    <source>
        <dbReference type="RefSeq" id="XP_045154520.1"/>
    </source>
</evidence>
<organism evidence="1 2">
    <name type="scientific">Echinops telfairi</name>
    <name type="common">Lesser hedgehog tenrec</name>
    <dbReference type="NCBI Taxonomy" id="9371"/>
    <lineage>
        <taxon>Eukaryota</taxon>
        <taxon>Metazoa</taxon>
        <taxon>Chordata</taxon>
        <taxon>Craniata</taxon>
        <taxon>Vertebrata</taxon>
        <taxon>Euteleostomi</taxon>
        <taxon>Mammalia</taxon>
        <taxon>Eutheria</taxon>
        <taxon>Afrotheria</taxon>
        <taxon>Tenrecidae</taxon>
        <taxon>Tenrecinae</taxon>
        <taxon>Echinops</taxon>
    </lineage>
</organism>
<accession>A0AC55DRZ6</accession>
<dbReference type="Proteomes" id="UP000694863">
    <property type="component" value="Unplaced"/>
</dbReference>